<dbReference type="PANTHER" id="PTHR35040:SF7">
    <property type="entry name" value="FIBRONECTIN TYPE-III DOMAIN-CONTAINING PROTEIN-RELATED"/>
    <property type="match status" value="1"/>
</dbReference>
<sequence length="330" mass="36332">MSDTEKHVSKRGCLKSTRSRIILAIVALIVIIAAVVPSVVVTTLNKKKNNMGPKAKVFVPLYVYPAPGAWTPLENVISTHPDVNFTVVINPGNGPGPDSLPDANYTREIPNLSSYENVRLLGYVYTSYAKRNVSSIRKDIQTYADWPTNSSNPNLAVQGIFFDETPQQYDTQTLTYLQGLTDFVKDLESLGPDQFVSTISQAPIVTLPYNIPVSYSASYSALAFVVHNPGAVPDSRYLATADSTVVFEAAYTTFQERQGARLFTSIDNSNRSQLCAIVHSVPEAIEGKSLRGLVKEVRRVADEVYITHLSTDYYASFGQKMNEFVDLMAA</sequence>
<dbReference type="PANTHER" id="PTHR35040">
    <property type="match status" value="1"/>
</dbReference>
<organism evidence="2 3">
    <name type="scientific">Penicillium antarcticum</name>
    <dbReference type="NCBI Taxonomy" id="416450"/>
    <lineage>
        <taxon>Eukaryota</taxon>
        <taxon>Fungi</taxon>
        <taxon>Dikarya</taxon>
        <taxon>Ascomycota</taxon>
        <taxon>Pezizomycotina</taxon>
        <taxon>Eurotiomycetes</taxon>
        <taxon>Eurotiomycetidae</taxon>
        <taxon>Eurotiales</taxon>
        <taxon>Aspergillaceae</taxon>
        <taxon>Penicillium</taxon>
    </lineage>
</organism>
<name>A0A1V6Q2F0_9EURO</name>
<keyword evidence="1" id="KW-0812">Transmembrane</keyword>
<proteinExistence type="predicted"/>
<evidence type="ECO:0008006" key="4">
    <source>
        <dbReference type="Google" id="ProtNLM"/>
    </source>
</evidence>
<dbReference type="Proteomes" id="UP000191672">
    <property type="component" value="Unassembled WGS sequence"/>
</dbReference>
<dbReference type="STRING" id="416450.A0A1V6Q2F0"/>
<evidence type="ECO:0000313" key="2">
    <source>
        <dbReference type="EMBL" id="OQD83404.1"/>
    </source>
</evidence>
<dbReference type="AlphaFoldDB" id="A0A1V6Q2F0"/>
<evidence type="ECO:0000313" key="3">
    <source>
        <dbReference type="Proteomes" id="UP000191672"/>
    </source>
</evidence>
<keyword evidence="1" id="KW-0472">Membrane</keyword>
<keyword evidence="3" id="KW-1185">Reference proteome</keyword>
<dbReference type="EMBL" id="MDYN01000017">
    <property type="protein sequence ID" value="OQD83404.1"/>
    <property type="molecule type" value="Genomic_DNA"/>
</dbReference>
<comment type="caution">
    <text evidence="2">The sequence shown here is derived from an EMBL/GenBank/DDBJ whole genome shotgun (WGS) entry which is preliminary data.</text>
</comment>
<keyword evidence="1" id="KW-1133">Transmembrane helix</keyword>
<accession>A0A1V6Q2F0</accession>
<dbReference type="InterPro" id="IPR021986">
    <property type="entry name" value="Spherulin4"/>
</dbReference>
<gene>
    <name evidence="2" type="ORF">PENANT_c017G05184</name>
</gene>
<evidence type="ECO:0000256" key="1">
    <source>
        <dbReference type="SAM" id="Phobius"/>
    </source>
</evidence>
<reference evidence="3" key="1">
    <citation type="journal article" date="2017" name="Nat. Microbiol.">
        <title>Global analysis of biosynthetic gene clusters reveals vast potential of secondary metabolite production in Penicillium species.</title>
        <authorList>
            <person name="Nielsen J.C."/>
            <person name="Grijseels S."/>
            <person name="Prigent S."/>
            <person name="Ji B."/>
            <person name="Dainat J."/>
            <person name="Nielsen K.F."/>
            <person name="Frisvad J.C."/>
            <person name="Workman M."/>
            <person name="Nielsen J."/>
        </authorList>
    </citation>
    <scope>NUCLEOTIDE SEQUENCE [LARGE SCALE GENOMIC DNA]</scope>
    <source>
        <strain evidence="3">IBT 31811</strain>
    </source>
</reference>
<dbReference type="Pfam" id="PF12138">
    <property type="entry name" value="Spherulin4"/>
    <property type="match status" value="1"/>
</dbReference>
<feature type="transmembrane region" description="Helical" evidence="1">
    <location>
        <begin position="21"/>
        <end position="44"/>
    </location>
</feature>
<protein>
    <recommendedName>
        <fullName evidence="4">Spherulin 4-like cell surface protein</fullName>
    </recommendedName>
</protein>